<evidence type="ECO:0000256" key="1">
    <source>
        <dbReference type="SAM" id="SignalP"/>
    </source>
</evidence>
<dbReference type="EMBL" id="RQTK01000503">
    <property type="protein sequence ID" value="RUS78550.1"/>
    <property type="molecule type" value="Genomic_DNA"/>
</dbReference>
<sequence>MIHTTDVGELTRGGLSGTLALFLLNALLDQVLCPCNVGNSASDAHNAIMCARCIHTFLGDLYIGACELLNLHDALATRAENCTYNVLWNFHLLLSRLVIRGTVHACAQSKRVLVHIDSYSSW</sequence>
<feature type="signal peptide" evidence="1">
    <location>
        <begin position="1"/>
        <end position="33"/>
    </location>
</feature>
<comment type="caution">
    <text evidence="2">The sequence shown here is derived from an EMBL/GenBank/DDBJ whole genome shotgun (WGS) entry which is preliminary data.</text>
</comment>
<organism evidence="2 3">
    <name type="scientific">Elysia chlorotica</name>
    <name type="common">Eastern emerald elysia</name>
    <name type="synonym">Sea slug</name>
    <dbReference type="NCBI Taxonomy" id="188477"/>
    <lineage>
        <taxon>Eukaryota</taxon>
        <taxon>Metazoa</taxon>
        <taxon>Spiralia</taxon>
        <taxon>Lophotrochozoa</taxon>
        <taxon>Mollusca</taxon>
        <taxon>Gastropoda</taxon>
        <taxon>Heterobranchia</taxon>
        <taxon>Euthyneura</taxon>
        <taxon>Panpulmonata</taxon>
        <taxon>Sacoglossa</taxon>
        <taxon>Placobranchoidea</taxon>
        <taxon>Plakobranchidae</taxon>
        <taxon>Elysia</taxon>
    </lineage>
</organism>
<dbReference type="Proteomes" id="UP000271974">
    <property type="component" value="Unassembled WGS sequence"/>
</dbReference>
<evidence type="ECO:0000313" key="3">
    <source>
        <dbReference type="Proteomes" id="UP000271974"/>
    </source>
</evidence>
<name>A0A433TAJ5_ELYCH</name>
<feature type="chain" id="PRO_5019219099" description="Secreted protein" evidence="1">
    <location>
        <begin position="34"/>
        <end position="122"/>
    </location>
</feature>
<evidence type="ECO:0000313" key="2">
    <source>
        <dbReference type="EMBL" id="RUS78550.1"/>
    </source>
</evidence>
<accession>A0A433TAJ5</accession>
<keyword evidence="1" id="KW-0732">Signal</keyword>
<gene>
    <name evidence="2" type="ORF">EGW08_013693</name>
</gene>
<reference evidence="2 3" key="1">
    <citation type="submission" date="2019-01" db="EMBL/GenBank/DDBJ databases">
        <title>A draft genome assembly of the solar-powered sea slug Elysia chlorotica.</title>
        <authorList>
            <person name="Cai H."/>
            <person name="Li Q."/>
            <person name="Fang X."/>
            <person name="Li J."/>
            <person name="Curtis N.E."/>
            <person name="Altenburger A."/>
            <person name="Shibata T."/>
            <person name="Feng M."/>
            <person name="Maeda T."/>
            <person name="Schwartz J.A."/>
            <person name="Shigenobu S."/>
            <person name="Lundholm N."/>
            <person name="Nishiyama T."/>
            <person name="Yang H."/>
            <person name="Hasebe M."/>
            <person name="Li S."/>
            <person name="Pierce S.K."/>
            <person name="Wang J."/>
        </authorList>
    </citation>
    <scope>NUCLEOTIDE SEQUENCE [LARGE SCALE GENOMIC DNA]</scope>
    <source>
        <strain evidence="2">EC2010</strain>
        <tissue evidence="2">Whole organism of an adult</tissue>
    </source>
</reference>
<proteinExistence type="predicted"/>
<keyword evidence="3" id="KW-1185">Reference proteome</keyword>
<evidence type="ECO:0008006" key="4">
    <source>
        <dbReference type="Google" id="ProtNLM"/>
    </source>
</evidence>
<dbReference type="AlphaFoldDB" id="A0A433TAJ5"/>
<protein>
    <recommendedName>
        <fullName evidence="4">Secreted protein</fullName>
    </recommendedName>
</protein>